<organism evidence="1 2">
    <name type="scientific">Synechococcus lacustris str. Tous</name>
    <dbReference type="NCBI Taxonomy" id="1910958"/>
    <lineage>
        <taxon>Bacteria</taxon>
        <taxon>Bacillati</taxon>
        <taxon>Cyanobacteriota</taxon>
        <taxon>Cyanophyceae</taxon>
        <taxon>Synechococcales</taxon>
        <taxon>Synechococcaceae</taxon>
        <taxon>Synechococcus</taxon>
    </lineage>
</organism>
<name>A0A2P7EC20_9SYNE</name>
<comment type="caution">
    <text evidence="1">The sequence shown here is derived from an EMBL/GenBank/DDBJ whole genome shotgun (WGS) entry which is preliminary data.</text>
</comment>
<proteinExistence type="predicted"/>
<gene>
    <name evidence="1" type="ORF">C7K08_11355</name>
</gene>
<dbReference type="RefSeq" id="WP_106500727.1">
    <property type="nucleotide sequence ID" value="NZ_PXVC01000076.1"/>
</dbReference>
<sequence>MATKSDPFALIDSCHKALQAVLRNSQQQPIQRLWIDHPYGEEELCLLEEELLPAMEAVLKRVDEIDKAVEANQAAAISPVEWQRIWDITSL</sequence>
<dbReference type="EMBL" id="PXVC01000076">
    <property type="protein sequence ID" value="PSI00770.1"/>
    <property type="molecule type" value="Genomic_DNA"/>
</dbReference>
<dbReference type="Proteomes" id="UP000240206">
    <property type="component" value="Unassembled WGS sequence"/>
</dbReference>
<evidence type="ECO:0000313" key="2">
    <source>
        <dbReference type="Proteomes" id="UP000240206"/>
    </source>
</evidence>
<keyword evidence="2" id="KW-1185">Reference proteome</keyword>
<accession>A0A2P7EC20</accession>
<evidence type="ECO:0000313" key="1">
    <source>
        <dbReference type="EMBL" id="PSI00770.1"/>
    </source>
</evidence>
<dbReference type="AlphaFoldDB" id="A0A2P7EC20"/>
<protein>
    <submittedName>
        <fullName evidence="1">Uncharacterized protein</fullName>
    </submittedName>
</protein>
<reference evidence="2" key="1">
    <citation type="submission" date="2018-03" db="EMBL/GenBank/DDBJ databases">
        <title>Ecological and genomic features of two cosmopolitan and abundant freshwater picocyanobacteria.</title>
        <authorList>
            <person name="Cabello-Yeves P.J."/>
            <person name="Picazo A."/>
            <person name="Camacho A."/>
            <person name="Callieri C."/>
            <person name="Rosselli R."/>
            <person name="Roda-Garcia J."/>
            <person name="Coutinho F.H."/>
            <person name="Rodriguez-Valera F."/>
        </authorList>
    </citation>
    <scope>NUCLEOTIDE SEQUENCE [LARGE SCALE GENOMIC DNA]</scope>
    <source>
        <strain evidence="2">Tous</strain>
    </source>
</reference>